<feature type="region of interest" description="Disordered" evidence="6">
    <location>
        <begin position="81"/>
        <end position="104"/>
    </location>
</feature>
<evidence type="ECO:0000313" key="9">
    <source>
        <dbReference type="Proteomes" id="UP000814158"/>
    </source>
</evidence>
<keyword evidence="4 7" id="KW-1133">Transmembrane helix</keyword>
<organism evidence="8 9">
    <name type="scientific">Pseudomonas salomonii</name>
    <dbReference type="NCBI Taxonomy" id="191391"/>
    <lineage>
        <taxon>Bacteria</taxon>
        <taxon>Pseudomonadati</taxon>
        <taxon>Pseudomonadota</taxon>
        <taxon>Gammaproteobacteria</taxon>
        <taxon>Pseudomonadales</taxon>
        <taxon>Pseudomonadaceae</taxon>
        <taxon>Pseudomonas</taxon>
    </lineage>
</organism>
<protein>
    <submittedName>
        <fullName evidence="8">Cytosine permease</fullName>
    </submittedName>
</protein>
<name>A0ABS9GS15_9PSED</name>
<evidence type="ECO:0000256" key="2">
    <source>
        <dbReference type="ARBA" id="ARBA00008974"/>
    </source>
</evidence>
<evidence type="ECO:0000256" key="6">
    <source>
        <dbReference type="SAM" id="MobiDB-lite"/>
    </source>
</evidence>
<comment type="caution">
    <text evidence="8">The sequence shown here is derived from an EMBL/GenBank/DDBJ whole genome shotgun (WGS) entry which is preliminary data.</text>
</comment>
<feature type="non-terminal residue" evidence="8">
    <location>
        <position position="1"/>
    </location>
</feature>
<reference evidence="8 9" key="1">
    <citation type="submission" date="2019-11" db="EMBL/GenBank/DDBJ databases">
        <title>Epiphytic Pseudomonas syringae from cherry orchards.</title>
        <authorList>
            <person name="Hulin M.T."/>
        </authorList>
    </citation>
    <scope>NUCLEOTIDE SEQUENCE [LARGE SCALE GENOMIC DNA]</scope>
    <source>
        <strain evidence="8 9">PA-3-2A</strain>
    </source>
</reference>
<evidence type="ECO:0000313" key="8">
    <source>
        <dbReference type="EMBL" id="MCF5548490.1"/>
    </source>
</evidence>
<evidence type="ECO:0000256" key="4">
    <source>
        <dbReference type="ARBA" id="ARBA00022989"/>
    </source>
</evidence>
<evidence type="ECO:0000256" key="1">
    <source>
        <dbReference type="ARBA" id="ARBA00004141"/>
    </source>
</evidence>
<dbReference type="Pfam" id="PF02133">
    <property type="entry name" value="Transp_cyt_pur"/>
    <property type="match status" value="1"/>
</dbReference>
<feature type="transmembrane region" description="Helical" evidence="7">
    <location>
        <begin position="55"/>
        <end position="75"/>
    </location>
</feature>
<keyword evidence="5 7" id="KW-0472">Membrane</keyword>
<dbReference type="EMBL" id="WKAT01000107">
    <property type="protein sequence ID" value="MCF5548490.1"/>
    <property type="molecule type" value="Genomic_DNA"/>
</dbReference>
<dbReference type="InterPro" id="IPR001248">
    <property type="entry name" value="Pur-cyt_permease"/>
</dbReference>
<feature type="transmembrane region" description="Helical" evidence="7">
    <location>
        <begin position="22"/>
        <end position="43"/>
    </location>
</feature>
<evidence type="ECO:0000256" key="7">
    <source>
        <dbReference type="SAM" id="Phobius"/>
    </source>
</evidence>
<comment type="subcellular location">
    <subcellularLocation>
        <location evidence="1">Membrane</location>
        <topology evidence="1">Multi-pass membrane protein</topology>
    </subcellularLocation>
</comment>
<gene>
    <name evidence="8" type="ORF">GIV68_27495</name>
</gene>
<comment type="similarity">
    <text evidence="2">Belongs to the purine-cytosine permease (2.A.39) family.</text>
</comment>
<dbReference type="Proteomes" id="UP000814158">
    <property type="component" value="Unassembled WGS sequence"/>
</dbReference>
<accession>A0ABS9GS15</accession>
<proteinExistence type="inferred from homology"/>
<dbReference type="RefSeq" id="WP_236374769.1">
    <property type="nucleotide sequence ID" value="NZ_WKAT01000107.1"/>
</dbReference>
<dbReference type="Gene3D" id="1.10.4160.10">
    <property type="entry name" value="Hydantoin permease"/>
    <property type="match status" value="1"/>
</dbReference>
<evidence type="ECO:0000256" key="3">
    <source>
        <dbReference type="ARBA" id="ARBA00022692"/>
    </source>
</evidence>
<keyword evidence="9" id="KW-1185">Reference proteome</keyword>
<evidence type="ECO:0000256" key="5">
    <source>
        <dbReference type="ARBA" id="ARBA00023136"/>
    </source>
</evidence>
<sequence>VFTRGETGGRYWFSHGWNWRGLGAWIPSAVVGLCFVNLPGQFVGPLGNLAEGIDISLPVTLGLASVVYLSLLRVFPEPASVYGPADPRSRRTDSHVNPALQQAA</sequence>
<keyword evidence="3 7" id="KW-0812">Transmembrane</keyword>